<dbReference type="InterPro" id="IPR002575">
    <property type="entry name" value="Aminoglycoside_PTrfase"/>
</dbReference>
<comment type="caution">
    <text evidence="2">The sequence shown here is derived from an EMBL/GenBank/DDBJ whole genome shotgun (WGS) entry which is preliminary data.</text>
</comment>
<evidence type="ECO:0000259" key="1">
    <source>
        <dbReference type="Pfam" id="PF01636"/>
    </source>
</evidence>
<dbReference type="EMBL" id="BMVB01000003">
    <property type="protein sequence ID" value="GHC38916.1"/>
    <property type="molecule type" value="Genomic_DNA"/>
</dbReference>
<evidence type="ECO:0000313" key="2">
    <source>
        <dbReference type="EMBL" id="GHC38916.1"/>
    </source>
</evidence>
<dbReference type="InterPro" id="IPR011009">
    <property type="entry name" value="Kinase-like_dom_sf"/>
</dbReference>
<proteinExistence type="predicted"/>
<accession>A0A918TAC3</accession>
<evidence type="ECO:0000313" key="3">
    <source>
        <dbReference type="Proteomes" id="UP000646244"/>
    </source>
</evidence>
<dbReference type="Pfam" id="PF01636">
    <property type="entry name" value="APH"/>
    <property type="match status" value="1"/>
</dbReference>
<feature type="domain" description="Aminoglycoside phosphotransferase" evidence="1">
    <location>
        <begin position="124"/>
        <end position="172"/>
    </location>
</feature>
<reference evidence="2" key="2">
    <citation type="submission" date="2020-09" db="EMBL/GenBank/DDBJ databases">
        <authorList>
            <person name="Sun Q."/>
            <person name="Ohkuma M."/>
        </authorList>
    </citation>
    <scope>NUCLEOTIDE SEQUENCE</scope>
    <source>
        <strain evidence="2">JCM 4633</strain>
    </source>
</reference>
<name>A0A918TAC3_STRCJ</name>
<reference evidence="2" key="1">
    <citation type="journal article" date="2014" name="Int. J. Syst. Evol. Microbiol.">
        <title>Complete genome sequence of Corynebacterium casei LMG S-19264T (=DSM 44701T), isolated from a smear-ripened cheese.</title>
        <authorList>
            <consortium name="US DOE Joint Genome Institute (JGI-PGF)"/>
            <person name="Walter F."/>
            <person name="Albersmeier A."/>
            <person name="Kalinowski J."/>
            <person name="Ruckert C."/>
        </authorList>
    </citation>
    <scope>NUCLEOTIDE SEQUENCE</scope>
    <source>
        <strain evidence="2">JCM 4633</strain>
    </source>
</reference>
<dbReference type="SUPFAM" id="SSF56112">
    <property type="entry name" value="Protein kinase-like (PK-like)"/>
    <property type="match status" value="1"/>
</dbReference>
<protein>
    <submittedName>
        <fullName evidence="2">Phosphotransferase</fullName>
    </submittedName>
</protein>
<dbReference type="Gene3D" id="3.90.1200.10">
    <property type="match status" value="1"/>
</dbReference>
<dbReference type="Proteomes" id="UP000646244">
    <property type="component" value="Unassembled WGS sequence"/>
</dbReference>
<dbReference type="AlphaFoldDB" id="A0A918TAC3"/>
<dbReference type="RefSeq" id="WP_190108468.1">
    <property type="nucleotide sequence ID" value="NZ_BMVB01000003.1"/>
</dbReference>
<sequence length="276" mass="30637">MTAPQRRDEERDEEVLAGGGVNHVVRIGSTVRRPVGPWTRTVHALLDHLQSAGFAGAPRAHGFDTEGRGILDFLPGSVAGYPLPDYVRSDATLQAVAVMLRRYHDATVSFTPAEDASWYFPGREPAEVICHGDVAPYNCVFRDERPVAFIDFDTAHPGPRIWDLAYAAYRFVPLTDPGNGDFTLPVEEQARRLRLLADAYQLDHKDRAALADTARDRLEHLVRHMHEQADAGNAAFAEHIAAGHDALYRTDAAHIARHSSAFTEALMRNLPQRRSC</sequence>
<organism evidence="2 3">
    <name type="scientific">Streptomyces cinnamoneus</name>
    <name type="common">Streptoverticillium cinnamoneum</name>
    <dbReference type="NCBI Taxonomy" id="53446"/>
    <lineage>
        <taxon>Bacteria</taxon>
        <taxon>Bacillati</taxon>
        <taxon>Actinomycetota</taxon>
        <taxon>Actinomycetes</taxon>
        <taxon>Kitasatosporales</taxon>
        <taxon>Streptomycetaceae</taxon>
        <taxon>Streptomyces</taxon>
        <taxon>Streptomyces cinnamoneus group</taxon>
    </lineage>
</organism>
<gene>
    <name evidence="2" type="ORF">GCM10010507_10720</name>
</gene>